<dbReference type="RefSeq" id="XP_040721409.1">
    <property type="nucleotide sequence ID" value="XM_040859200.1"/>
</dbReference>
<dbReference type="Proteomes" id="UP000193689">
    <property type="component" value="Unassembled WGS sequence"/>
</dbReference>
<feature type="domain" description="Clr5" evidence="1">
    <location>
        <begin position="11"/>
        <end position="61"/>
    </location>
</feature>
<name>A0A1Y2EJX6_9PEZI</name>
<protein>
    <recommendedName>
        <fullName evidence="1">Clr5 domain-containing protein</fullName>
    </recommendedName>
</protein>
<accession>A0A1Y2EJX6</accession>
<dbReference type="Pfam" id="PF14420">
    <property type="entry name" value="Clr5"/>
    <property type="match status" value="1"/>
</dbReference>
<reference evidence="2 3" key="1">
    <citation type="submission" date="2016-07" db="EMBL/GenBank/DDBJ databases">
        <title>Pervasive Adenine N6-methylation of Active Genes in Fungi.</title>
        <authorList>
            <consortium name="DOE Joint Genome Institute"/>
            <person name="Mondo S.J."/>
            <person name="Dannebaum R.O."/>
            <person name="Kuo R.C."/>
            <person name="Labutti K."/>
            <person name="Haridas S."/>
            <person name="Kuo A."/>
            <person name="Salamov A."/>
            <person name="Ahrendt S.R."/>
            <person name="Lipzen A."/>
            <person name="Sullivan W."/>
            <person name="Andreopoulos W.B."/>
            <person name="Clum A."/>
            <person name="Lindquist E."/>
            <person name="Daum C."/>
            <person name="Ramamoorthy G.K."/>
            <person name="Gryganskyi A."/>
            <person name="Culley D."/>
            <person name="Magnuson J.K."/>
            <person name="James T.Y."/>
            <person name="O'Malley M.A."/>
            <person name="Stajich J.E."/>
            <person name="Spatafora J.W."/>
            <person name="Visel A."/>
            <person name="Grigoriev I.V."/>
        </authorList>
    </citation>
    <scope>NUCLEOTIDE SEQUENCE [LARGE SCALE GENOMIC DNA]</scope>
    <source>
        <strain evidence="2 3">CBS 129021</strain>
    </source>
</reference>
<organism evidence="2 3">
    <name type="scientific">Pseudomassariella vexata</name>
    <dbReference type="NCBI Taxonomy" id="1141098"/>
    <lineage>
        <taxon>Eukaryota</taxon>
        <taxon>Fungi</taxon>
        <taxon>Dikarya</taxon>
        <taxon>Ascomycota</taxon>
        <taxon>Pezizomycotina</taxon>
        <taxon>Sordariomycetes</taxon>
        <taxon>Xylariomycetidae</taxon>
        <taxon>Amphisphaeriales</taxon>
        <taxon>Pseudomassariaceae</taxon>
        <taxon>Pseudomassariella</taxon>
    </lineage>
</organism>
<dbReference type="InParanoid" id="A0A1Y2EJX6"/>
<dbReference type="OrthoDB" id="5986190at2759"/>
<keyword evidence="3" id="KW-1185">Reference proteome</keyword>
<gene>
    <name evidence="2" type="ORF">BCR38DRAFT_418149</name>
</gene>
<dbReference type="AlphaFoldDB" id="A0A1Y2EJX6"/>
<dbReference type="GeneID" id="63775412"/>
<evidence type="ECO:0000313" key="2">
    <source>
        <dbReference type="EMBL" id="ORY71817.1"/>
    </source>
</evidence>
<dbReference type="EMBL" id="MCFJ01000001">
    <property type="protein sequence ID" value="ORY71817.1"/>
    <property type="molecule type" value="Genomic_DNA"/>
</dbReference>
<dbReference type="PANTHER" id="PTHR38788">
    <property type="entry name" value="CLR5 DOMAIN-CONTAINING PROTEIN"/>
    <property type="match status" value="1"/>
</dbReference>
<evidence type="ECO:0000259" key="1">
    <source>
        <dbReference type="Pfam" id="PF14420"/>
    </source>
</evidence>
<dbReference type="InterPro" id="IPR025676">
    <property type="entry name" value="Clr5_dom"/>
</dbReference>
<proteinExistence type="predicted"/>
<dbReference type="PANTHER" id="PTHR38788:SF3">
    <property type="entry name" value="CLR5 DOMAIN-CONTAINING PROTEIN"/>
    <property type="match status" value="1"/>
</dbReference>
<sequence length="512" mass="58935">MPEKRSCLVTSQDWERHRTRITSLYALHTLPELMQIMRDEHQFVASLMMYKKHLRKWGVQKNLRSDQVIEALRKPHKHQLSGLSSLHTGLVDQGRIRVYLSRVSESRRHQIIMAIYDGSLREHSTPSPNLVMIKPTATERYFYHIQDYVTGTFGSGAWSKIWTSEPSLYGKNFESIDLALTAKNAFVQGHMREAFRIIDFSFERLKYCMELQTADILTDFHCSALISYSFCPELAHKWAIYIGDLSRMIYDSDSRPRYITTWIEQIRRLSLEDWIHLSLRVINLYIKTLSDHMDTGSTLNSNIVRAGAMLLSRFRGTKVAVISQNELASMGRLTFDGFGRTNLADPFAKFTFASVLFDERKYNEAQQLAMEILQSNQIEKYREVTGFCYRLLFLIAKKTGKPEDAMLAAQQSTSFCRAHLGFDNELTTDAFNDMQEELCSRGEAIEAEDCRQLASGILNRMCDRLDRLALAMNRTSDTNDAHDTLGRSSQILASNILETWRQGIKSLSVNHD</sequence>
<comment type="caution">
    <text evidence="2">The sequence shown here is derived from an EMBL/GenBank/DDBJ whole genome shotgun (WGS) entry which is preliminary data.</text>
</comment>
<evidence type="ECO:0000313" key="3">
    <source>
        <dbReference type="Proteomes" id="UP000193689"/>
    </source>
</evidence>
<dbReference type="STRING" id="1141098.A0A1Y2EJX6"/>